<keyword evidence="2" id="KW-0677">Repeat</keyword>
<organism evidence="4 5">
    <name type="scientific">Phanerochaete carnosa (strain HHB-10118-sp)</name>
    <name type="common">White-rot fungus</name>
    <name type="synonym">Peniophora carnosa</name>
    <dbReference type="NCBI Taxonomy" id="650164"/>
    <lineage>
        <taxon>Eukaryota</taxon>
        <taxon>Fungi</taxon>
        <taxon>Dikarya</taxon>
        <taxon>Basidiomycota</taxon>
        <taxon>Agaricomycotina</taxon>
        <taxon>Agaricomycetes</taxon>
        <taxon>Polyporales</taxon>
        <taxon>Phanerochaetaceae</taxon>
        <taxon>Phanerochaete</taxon>
    </lineage>
</organism>
<evidence type="ECO:0000313" key="5">
    <source>
        <dbReference type="Proteomes" id="UP000008370"/>
    </source>
</evidence>
<dbReference type="RefSeq" id="XP_007394409.1">
    <property type="nucleotide sequence ID" value="XM_007394347.1"/>
</dbReference>
<evidence type="ECO:0000256" key="3">
    <source>
        <dbReference type="PROSITE-ProRule" id="PRU00221"/>
    </source>
</evidence>
<dbReference type="AlphaFoldDB" id="K5WC44"/>
<dbReference type="InParanoid" id="K5WC44"/>
<dbReference type="OrthoDB" id="340259at2759"/>
<dbReference type="HOGENOM" id="CLU_000288_57_36_1"/>
<dbReference type="GeneID" id="18915870"/>
<keyword evidence="5" id="KW-1185">Reference proteome</keyword>
<evidence type="ECO:0000256" key="2">
    <source>
        <dbReference type="ARBA" id="ARBA00022737"/>
    </source>
</evidence>
<dbReference type="PANTHER" id="PTHR19848">
    <property type="entry name" value="WD40 REPEAT PROTEIN"/>
    <property type="match status" value="1"/>
</dbReference>
<keyword evidence="1 3" id="KW-0853">WD repeat</keyword>
<gene>
    <name evidence="4" type="ORF">PHACADRAFT_253767</name>
</gene>
<dbReference type="InterPro" id="IPR011047">
    <property type="entry name" value="Quinoprotein_ADH-like_sf"/>
</dbReference>
<dbReference type="PROSITE" id="PS50082">
    <property type="entry name" value="WD_REPEATS_2"/>
    <property type="match status" value="2"/>
</dbReference>
<name>K5WC44_PHACS</name>
<dbReference type="FunCoup" id="K5WC44">
    <property type="interactions" value="164"/>
</dbReference>
<dbReference type="PANTHER" id="PTHR19848:SF8">
    <property type="entry name" value="F-BOX AND WD REPEAT DOMAIN CONTAINING 7"/>
    <property type="match status" value="1"/>
</dbReference>
<dbReference type="PROSITE" id="PS50294">
    <property type="entry name" value="WD_REPEATS_REGION"/>
    <property type="match status" value="1"/>
</dbReference>
<dbReference type="SUPFAM" id="SSF50998">
    <property type="entry name" value="Quinoprotein alcohol dehydrogenase-like"/>
    <property type="match status" value="1"/>
</dbReference>
<dbReference type="Proteomes" id="UP000008370">
    <property type="component" value="Unassembled WGS sequence"/>
</dbReference>
<dbReference type="Pfam" id="PF00400">
    <property type="entry name" value="WD40"/>
    <property type="match status" value="2"/>
</dbReference>
<dbReference type="Gene3D" id="2.130.10.10">
    <property type="entry name" value="YVTN repeat-like/Quinoprotein amine dehydrogenase"/>
    <property type="match status" value="2"/>
</dbReference>
<dbReference type="PROSITE" id="PS00678">
    <property type="entry name" value="WD_REPEATS_1"/>
    <property type="match status" value="2"/>
</dbReference>
<dbReference type="InterPro" id="IPR001680">
    <property type="entry name" value="WD40_rpt"/>
</dbReference>
<sequence>MEDVISREQSLTLSRRTLTAADLAEWPDAALDGAGQLEDAHVFTGSSSAETRPLKLKQFIFTDSRDPSKDCECIGLSADGRLLAASFQSSDVLVWRVSDGLLVQRLHYQGHTDDVRALSFSPIDYTLVSGSLDRTAIVWDARRGRVLLRLEGHRGRVSSIAYAHHGAIIATGSAGVDRSVKIWDASSGACLHSLRVDEDTYKLAFSPDSSYLCVELKTSCIAYDIRTYASTIMLQQLAGEALFSSMSYQGDRIVTCPLSDLEQVKIWNATTGEELLTIDHPMKLSRPVAFSPDGAEMVAACEADMTAVTYDSRTGRLRHVFKLTKPVDSVMYSSDGYYVAFGASGGSHVELYDAKSGMFLAKFDGREEAGLILEVQFLSGSHTLITQFERGPLLLCNVQDVLRIR</sequence>
<protein>
    <submittedName>
        <fullName evidence="4">Uncharacterized protein</fullName>
    </submittedName>
</protein>
<dbReference type="SMART" id="SM00320">
    <property type="entry name" value="WD40"/>
    <property type="match status" value="6"/>
</dbReference>
<accession>K5WC44</accession>
<dbReference type="InterPro" id="IPR019775">
    <property type="entry name" value="WD40_repeat_CS"/>
</dbReference>
<evidence type="ECO:0000313" key="4">
    <source>
        <dbReference type="EMBL" id="EKM56564.1"/>
    </source>
</evidence>
<dbReference type="InterPro" id="IPR015943">
    <property type="entry name" value="WD40/YVTN_repeat-like_dom_sf"/>
</dbReference>
<evidence type="ECO:0000256" key="1">
    <source>
        <dbReference type="ARBA" id="ARBA00022574"/>
    </source>
</evidence>
<feature type="repeat" description="WD" evidence="3">
    <location>
        <begin position="108"/>
        <end position="149"/>
    </location>
</feature>
<dbReference type="KEGG" id="pco:PHACADRAFT_253767"/>
<dbReference type="EMBL" id="JH930471">
    <property type="protein sequence ID" value="EKM56564.1"/>
    <property type="molecule type" value="Genomic_DNA"/>
</dbReference>
<reference evidence="4 5" key="1">
    <citation type="journal article" date="2012" name="BMC Genomics">
        <title>Comparative genomics of the white-rot fungi, Phanerochaete carnosa and P. chrysosporium, to elucidate the genetic basis of the distinct wood types they colonize.</title>
        <authorList>
            <person name="Suzuki H."/>
            <person name="MacDonald J."/>
            <person name="Syed K."/>
            <person name="Salamov A."/>
            <person name="Hori C."/>
            <person name="Aerts A."/>
            <person name="Henrissat B."/>
            <person name="Wiebenga A."/>
            <person name="vanKuyk P.A."/>
            <person name="Barry K."/>
            <person name="Lindquist E."/>
            <person name="LaButti K."/>
            <person name="Lapidus A."/>
            <person name="Lucas S."/>
            <person name="Coutinho P."/>
            <person name="Gong Y."/>
            <person name="Samejima M."/>
            <person name="Mahadevan R."/>
            <person name="Abou-Zaid M."/>
            <person name="de Vries R.P."/>
            <person name="Igarashi K."/>
            <person name="Yadav J.S."/>
            <person name="Grigoriev I.V."/>
            <person name="Master E.R."/>
        </authorList>
    </citation>
    <scope>NUCLEOTIDE SEQUENCE [LARGE SCALE GENOMIC DNA]</scope>
    <source>
        <strain evidence="4 5">HHB-10118-sp</strain>
    </source>
</reference>
<dbReference type="STRING" id="650164.K5WC44"/>
<feature type="repeat" description="WD" evidence="3">
    <location>
        <begin position="150"/>
        <end position="193"/>
    </location>
</feature>
<proteinExistence type="predicted"/>